<dbReference type="SUPFAM" id="SSF75005">
    <property type="entry name" value="Arabinanase/levansucrase/invertase"/>
    <property type="match status" value="1"/>
</dbReference>
<comment type="caution">
    <text evidence="5">The sequence shown here is derived from an EMBL/GenBank/DDBJ whole genome shotgun (WGS) entry which is preliminary data.</text>
</comment>
<keyword evidence="6" id="KW-1185">Reference proteome</keyword>
<dbReference type="PANTHER" id="PTHR22925">
    <property type="entry name" value="GLYCOSYL HYDROLASE 43 FAMILY MEMBER"/>
    <property type="match status" value="1"/>
</dbReference>
<organism evidence="5 6">
    <name type="scientific">Pedobacter alpinus</name>
    <dbReference type="NCBI Taxonomy" id="1590643"/>
    <lineage>
        <taxon>Bacteria</taxon>
        <taxon>Pseudomonadati</taxon>
        <taxon>Bacteroidota</taxon>
        <taxon>Sphingobacteriia</taxon>
        <taxon>Sphingobacteriales</taxon>
        <taxon>Sphingobacteriaceae</taxon>
        <taxon>Pedobacter</taxon>
    </lineage>
</organism>
<accession>A0ABW5TW83</accession>
<dbReference type="Proteomes" id="UP001597546">
    <property type="component" value="Unassembled WGS sequence"/>
</dbReference>
<evidence type="ECO:0000313" key="6">
    <source>
        <dbReference type="Proteomes" id="UP001597546"/>
    </source>
</evidence>
<comment type="similarity">
    <text evidence="1 4">Belongs to the glycosyl hydrolase 43 family.</text>
</comment>
<keyword evidence="2 4" id="KW-0378">Hydrolase</keyword>
<evidence type="ECO:0000256" key="3">
    <source>
        <dbReference type="ARBA" id="ARBA00023295"/>
    </source>
</evidence>
<evidence type="ECO:0000256" key="4">
    <source>
        <dbReference type="RuleBase" id="RU361187"/>
    </source>
</evidence>
<proteinExistence type="inferred from homology"/>
<dbReference type="CDD" id="cd18823">
    <property type="entry name" value="GH43_RcAra43A-like"/>
    <property type="match status" value="1"/>
</dbReference>
<dbReference type="RefSeq" id="WP_379041674.1">
    <property type="nucleotide sequence ID" value="NZ_JBHSKW010000016.1"/>
</dbReference>
<evidence type="ECO:0000313" key="5">
    <source>
        <dbReference type="EMBL" id="MFD2733005.1"/>
    </source>
</evidence>
<dbReference type="Gene3D" id="2.115.10.20">
    <property type="entry name" value="Glycosyl hydrolase domain, family 43"/>
    <property type="match status" value="1"/>
</dbReference>
<dbReference type="Pfam" id="PF04616">
    <property type="entry name" value="Glyco_hydro_43"/>
    <property type="match status" value="1"/>
</dbReference>
<gene>
    <name evidence="5" type="ORF">ACFSSE_14945</name>
</gene>
<evidence type="ECO:0000256" key="1">
    <source>
        <dbReference type="ARBA" id="ARBA00009865"/>
    </source>
</evidence>
<sequence length="532" mass="59843">MKTSIKYSLQLFIVFLIANNVLGQNLNIKNDTFWNTADGKPLYSQGGGIFKFKDPKTGLQKYFWYGVQYKEADIYRHNPAVTNKNASFQSVTCYSSTDLVNWVFEGDVLTEQQLFNNRKPTWVGRLGVAYLKEQNKYAMVIQLGNKVLFAVAGTPTETFKYQQEIDMTSMIGTSNTGDQTVFTDEDTGKSYLVYSYGNGRNKIYISEIGLKDGMVNLLDCNKIFEGESREGNCLFKYKNKFYMSASNIYGWDGSFAYYLVADNILGPYMPTNNMQIMDGCTEDFAHVSQTGFFYTVKGTAQETVIYCGDRWSNFAGNGLGYNQWVPLSFTGVKPYFNSISSWSLNEKTGNWKVNDDNNYVKNGSFEADRRSIPSKVKPLQQQLTGWASKVIKGNSINLDSAISPQLNHFNNTIDRKTVIGEKSLNISDKVNFKRIVTQVIESSPYVKLHDGKYVLTAKVKNSAGFSKLSMFAISNGKLISYIIKEENKSWKTVTIDNISVSGGRVEIGFKADAKANSFCYIDDVSLVKMGTN</sequence>
<keyword evidence="3 4" id="KW-0326">Glycosidase</keyword>
<dbReference type="Gene3D" id="2.60.120.260">
    <property type="entry name" value="Galactose-binding domain-like"/>
    <property type="match status" value="1"/>
</dbReference>
<dbReference type="InterPro" id="IPR006710">
    <property type="entry name" value="Glyco_hydro_43"/>
</dbReference>
<protein>
    <submittedName>
        <fullName evidence="5">Family 43 glycosylhydrolase</fullName>
    </submittedName>
</protein>
<name>A0ABW5TW83_9SPHI</name>
<dbReference type="EMBL" id="JBHULV010000051">
    <property type="protein sequence ID" value="MFD2733005.1"/>
    <property type="molecule type" value="Genomic_DNA"/>
</dbReference>
<reference evidence="6" key="1">
    <citation type="journal article" date="2019" name="Int. J. Syst. Evol. Microbiol.">
        <title>The Global Catalogue of Microorganisms (GCM) 10K type strain sequencing project: providing services to taxonomists for standard genome sequencing and annotation.</title>
        <authorList>
            <consortium name="The Broad Institute Genomics Platform"/>
            <consortium name="The Broad Institute Genome Sequencing Center for Infectious Disease"/>
            <person name="Wu L."/>
            <person name="Ma J."/>
        </authorList>
    </citation>
    <scope>NUCLEOTIDE SEQUENCE [LARGE SCALE GENOMIC DNA]</scope>
    <source>
        <strain evidence="6">KCTC 42456</strain>
    </source>
</reference>
<dbReference type="PANTHER" id="PTHR22925:SF3">
    <property type="entry name" value="GLYCOSYL HYDROLASE FAMILY PROTEIN 43"/>
    <property type="match status" value="1"/>
</dbReference>
<evidence type="ECO:0000256" key="2">
    <source>
        <dbReference type="ARBA" id="ARBA00022801"/>
    </source>
</evidence>
<dbReference type="InterPro" id="IPR023296">
    <property type="entry name" value="Glyco_hydro_beta-prop_sf"/>
</dbReference>